<dbReference type="Pfam" id="PF02368">
    <property type="entry name" value="Big_2"/>
    <property type="match status" value="1"/>
</dbReference>
<organism evidence="2 3">
    <name type="scientific">Roseburia porci</name>
    <dbReference type="NCBI Taxonomy" id="2605790"/>
    <lineage>
        <taxon>Bacteria</taxon>
        <taxon>Bacillati</taxon>
        <taxon>Bacillota</taxon>
        <taxon>Clostridia</taxon>
        <taxon>Lachnospirales</taxon>
        <taxon>Lachnospiraceae</taxon>
        <taxon>Roseburia</taxon>
    </lineage>
</organism>
<evidence type="ECO:0000313" key="3">
    <source>
        <dbReference type="Proteomes" id="UP000474024"/>
    </source>
</evidence>
<accession>A0A6L5YTQ5</accession>
<dbReference type="Proteomes" id="UP000474024">
    <property type="component" value="Unassembled WGS sequence"/>
</dbReference>
<name>A0A6L5YTQ5_9FIRM</name>
<evidence type="ECO:0000259" key="1">
    <source>
        <dbReference type="Pfam" id="PF02368"/>
    </source>
</evidence>
<comment type="caution">
    <text evidence="2">The sequence shown here is derived from an EMBL/GenBank/DDBJ whole genome shotgun (WGS) entry which is preliminary data.</text>
</comment>
<dbReference type="InterPro" id="IPR008964">
    <property type="entry name" value="Invasin/intimin_cell_adhesion"/>
</dbReference>
<dbReference type="AlphaFoldDB" id="A0A6L5YTQ5"/>
<dbReference type="RefSeq" id="WP_154430712.1">
    <property type="nucleotide sequence ID" value="NZ_VUNI01000025.1"/>
</dbReference>
<dbReference type="EMBL" id="VUNI01000025">
    <property type="protein sequence ID" value="MST75745.1"/>
    <property type="molecule type" value="Genomic_DNA"/>
</dbReference>
<dbReference type="Gene3D" id="2.60.40.1080">
    <property type="match status" value="1"/>
</dbReference>
<feature type="domain" description="BIG2" evidence="1">
    <location>
        <begin position="189"/>
        <end position="246"/>
    </location>
</feature>
<sequence length="374" mass="41527">MNIQNITERQFDKTVQRENVSVIDYFNGTKYDVFFRRNNRSVSPEGKVRLYYKQTSKIDYGTTFTLNGKQYIVINQDADESGYFYSAIAKQCNEIVTLAGNEIPVAIDKETFNIQNGSVLNYINGDVTIYAQLNNITSAVAVNDVLQAFGNYYKVGNRFIDGRIVYFNLKQTVKPQDDYYKITYTGATTLDMKESNTYQLTYSVTNNGNVVKNPHISYESSNVEIATVDENGLMTMLKEGSVDIVASCGGATCTTTMTIANTSASTYTLSITSSSDTIKVGGYYKTLTCLFADKDGQDITETVVADMTTADFTWTCFIDGTEYTDNTFVTWKAGTTVNGKKIKLGSDYNYIGQTLTVKVTVNGVTASKDLEITE</sequence>
<evidence type="ECO:0000313" key="2">
    <source>
        <dbReference type="EMBL" id="MST75745.1"/>
    </source>
</evidence>
<protein>
    <recommendedName>
        <fullName evidence="1">BIG2 domain-containing protein</fullName>
    </recommendedName>
</protein>
<dbReference type="SUPFAM" id="SSF49373">
    <property type="entry name" value="Invasin/intimin cell-adhesion fragments"/>
    <property type="match status" value="1"/>
</dbReference>
<reference evidence="2 3" key="1">
    <citation type="submission" date="2019-08" db="EMBL/GenBank/DDBJ databases">
        <title>In-depth cultivation of the pig gut microbiome towards novel bacterial diversity and tailored functional studies.</title>
        <authorList>
            <person name="Wylensek D."/>
            <person name="Hitch T.C.A."/>
            <person name="Clavel T."/>
        </authorList>
    </citation>
    <scope>NUCLEOTIDE SEQUENCE [LARGE SCALE GENOMIC DNA]</scope>
    <source>
        <strain evidence="2 3">MUC/MUC-530-WT-4D</strain>
    </source>
</reference>
<proteinExistence type="predicted"/>
<gene>
    <name evidence="2" type="ORF">FYJ75_12210</name>
</gene>
<dbReference type="InterPro" id="IPR003343">
    <property type="entry name" value="Big_2"/>
</dbReference>
<keyword evidence="3" id="KW-1185">Reference proteome</keyword>